<feature type="transmembrane region" description="Helical" evidence="6">
    <location>
        <begin position="559"/>
        <end position="589"/>
    </location>
</feature>
<feature type="transmembrane region" description="Helical" evidence="6">
    <location>
        <begin position="57"/>
        <end position="79"/>
    </location>
</feature>
<evidence type="ECO:0000313" key="8">
    <source>
        <dbReference type="EMBL" id="MBC5664912.1"/>
    </source>
</evidence>
<dbReference type="RefSeq" id="WP_186855695.1">
    <property type="nucleotide sequence ID" value="NZ_JACOOY010000006.1"/>
</dbReference>
<dbReference type="InterPro" id="IPR052536">
    <property type="entry name" value="ABC-4_Integral_Memb_Prot"/>
</dbReference>
<protein>
    <submittedName>
        <fullName evidence="8">ABC transporter permease</fullName>
    </submittedName>
</protein>
<keyword evidence="5 6" id="KW-0472">Membrane</keyword>
<dbReference type="EMBL" id="JACOOY010000006">
    <property type="protein sequence ID" value="MBC5664912.1"/>
    <property type="molecule type" value="Genomic_DNA"/>
</dbReference>
<evidence type="ECO:0000259" key="7">
    <source>
        <dbReference type="Pfam" id="PF02687"/>
    </source>
</evidence>
<evidence type="ECO:0000256" key="3">
    <source>
        <dbReference type="ARBA" id="ARBA00022692"/>
    </source>
</evidence>
<evidence type="ECO:0000256" key="4">
    <source>
        <dbReference type="ARBA" id="ARBA00022989"/>
    </source>
</evidence>
<dbReference type="PANTHER" id="PTHR46795:SF3">
    <property type="entry name" value="ABC TRANSPORTER PERMEASE"/>
    <property type="match status" value="1"/>
</dbReference>
<keyword evidence="9" id="KW-1185">Reference proteome</keyword>
<evidence type="ECO:0000256" key="1">
    <source>
        <dbReference type="ARBA" id="ARBA00004651"/>
    </source>
</evidence>
<accession>A0ABR7EU83</accession>
<proteinExistence type="predicted"/>
<dbReference type="Pfam" id="PF02687">
    <property type="entry name" value="FtsX"/>
    <property type="match status" value="1"/>
</dbReference>
<feature type="transmembrane region" description="Helical" evidence="6">
    <location>
        <begin position="622"/>
        <end position="644"/>
    </location>
</feature>
<feature type="transmembrane region" description="Helical" evidence="6">
    <location>
        <begin position="20"/>
        <end position="37"/>
    </location>
</feature>
<organism evidence="8 9">
    <name type="scientific">Dorea hominis</name>
    <dbReference type="NCBI Taxonomy" id="2763040"/>
    <lineage>
        <taxon>Bacteria</taxon>
        <taxon>Bacillati</taxon>
        <taxon>Bacillota</taxon>
        <taxon>Clostridia</taxon>
        <taxon>Lachnospirales</taxon>
        <taxon>Lachnospiraceae</taxon>
        <taxon>Dorea</taxon>
    </lineage>
</organism>
<reference evidence="8 9" key="1">
    <citation type="submission" date="2020-08" db="EMBL/GenBank/DDBJ databases">
        <title>Genome public.</title>
        <authorList>
            <person name="Liu C."/>
            <person name="Sun Q."/>
        </authorList>
    </citation>
    <scope>NUCLEOTIDE SEQUENCE [LARGE SCALE GENOMIC DNA]</scope>
    <source>
        <strain evidence="8 9">NSJ-36</strain>
    </source>
</reference>
<feature type="domain" description="ABC3 transporter permease C-terminal" evidence="7">
    <location>
        <begin position="64"/>
        <end position="182"/>
    </location>
</feature>
<evidence type="ECO:0000256" key="6">
    <source>
        <dbReference type="SAM" id="Phobius"/>
    </source>
</evidence>
<feature type="transmembrane region" description="Helical" evidence="6">
    <location>
        <begin position="233"/>
        <end position="257"/>
    </location>
</feature>
<gene>
    <name evidence="8" type="ORF">H8S07_06425</name>
</gene>
<evidence type="ECO:0000256" key="5">
    <source>
        <dbReference type="ARBA" id="ARBA00023136"/>
    </source>
</evidence>
<feature type="transmembrane region" description="Helical" evidence="6">
    <location>
        <begin position="117"/>
        <end position="137"/>
    </location>
</feature>
<name>A0ABR7EU83_9FIRM</name>
<feature type="transmembrane region" description="Helical" evidence="6">
    <location>
        <begin position="202"/>
        <end position="221"/>
    </location>
</feature>
<evidence type="ECO:0000256" key="2">
    <source>
        <dbReference type="ARBA" id="ARBA00022475"/>
    </source>
</evidence>
<comment type="subcellular location">
    <subcellularLocation>
        <location evidence="1">Cell membrane</location>
        <topology evidence="1">Multi-pass membrane protein</topology>
    </subcellularLocation>
</comment>
<keyword evidence="4 6" id="KW-1133">Transmembrane helix</keyword>
<feature type="transmembrane region" description="Helical" evidence="6">
    <location>
        <begin position="288"/>
        <end position="310"/>
    </location>
</feature>
<keyword evidence="3 6" id="KW-0812">Transmembrane</keyword>
<dbReference type="Proteomes" id="UP000647235">
    <property type="component" value="Unassembled WGS sequence"/>
</dbReference>
<dbReference type="InterPro" id="IPR003838">
    <property type="entry name" value="ABC3_permease_C"/>
</dbReference>
<sequence length="697" mass="78075">MFFKLVSRNSKRSRRENGLFHASLLVVVIAFYVILALPKQDVIIFLKEMESDAIQKIFQMVPILFGASLCILFFLVYFAGRYQMERRKHEFGVYRMMGMSRSRLFFMLMTEDIKSSLLILVAGIPVAVCISELVSLITAKVEGLGILGHQSTFSFAAVIGTAVGFILVKLFACLFLSGAVVKDEIGNLMNPQAKEQGKTRPKVLYVLAFATGCVLLFVAFYDGIRGHIWDDLLILARTVVFGIAGVFLVFYGFRLILEQLGRWGSRHERLGMFTFRQLEEMFIRKSSVPAVSCILILAALCLFGAGIGIARSYTVQSERVVDYTFDDDNEDVSTTIEKLQKSGLRSDFEKLIQIKTGYIESSIENLDKEGKPSKKKNRVVGFNADELVDKLKKDGKTPNENVFAMEIEREDTPHIIALSGYNELLKQAGEKPLALKDHQAAVYLGSALYSDEFKEIMSKALQGNIHVTMDGKTWSLGEKVMNKEIVADRAITLGFALIVPDKAYEQMTAGNGTTYLDGVLKPSKTEKQGLIRVYQEMNQKLDKVGISYDCFLQSLGRRMFYGVCASYITIYLAVIFLIIGNTVISVQFLTNQQKIGRRYQTLIRLGATPNALCRSAKKQINWYFGIPVFLGAAGSIPAMASLFSLFVETGEGTQKVLLLSASGMILLLLIVELIYILEVKKLSDRYLLYLMVPEREE</sequence>
<evidence type="ECO:0000313" key="9">
    <source>
        <dbReference type="Proteomes" id="UP000647235"/>
    </source>
</evidence>
<dbReference type="PANTHER" id="PTHR46795">
    <property type="entry name" value="ABC TRANSPORTER PERMEASE-RELATED-RELATED"/>
    <property type="match status" value="1"/>
</dbReference>
<feature type="transmembrane region" description="Helical" evidence="6">
    <location>
        <begin position="157"/>
        <end position="181"/>
    </location>
</feature>
<comment type="caution">
    <text evidence="8">The sequence shown here is derived from an EMBL/GenBank/DDBJ whole genome shotgun (WGS) entry which is preliminary data.</text>
</comment>
<keyword evidence="2" id="KW-1003">Cell membrane</keyword>
<feature type="transmembrane region" description="Helical" evidence="6">
    <location>
        <begin position="656"/>
        <end position="677"/>
    </location>
</feature>